<evidence type="ECO:0000313" key="10">
    <source>
        <dbReference type="Proteomes" id="UP000305539"/>
    </source>
</evidence>
<dbReference type="InterPro" id="IPR021120">
    <property type="entry name" value="KduI/IolB_isomerase"/>
</dbReference>
<keyword evidence="7" id="KW-0862">Zinc</keyword>
<protein>
    <recommendedName>
        <fullName evidence="5">5-dehydro-4-deoxy-D-glucuronate isomerase</fullName>
        <ecNumber evidence="5">5.3.1.17</ecNumber>
    </recommendedName>
</protein>
<dbReference type="InterPro" id="IPR007045">
    <property type="entry name" value="KduI"/>
</dbReference>
<sequence>MNATVIDMREAMHPAHVKTLGTAALRQQYLVEQVFVPGTVTAAYAQEDRMVFGGIVPDGEALELPHALADACGTGFFLQRRELGLLNFGGPAWVDADGVRFDIGELDALYLGAGTRTARFVSRDPQRPAKLYYVSAAAHQPFPARKVAREEALSVKRGDRNASNCRTVVRYLAPEILPTCELVMGIVALDEGNVWSPLPTHRHARRSEVYFHYGLEPDAAVIFLIGEPDETRHIIVRNEQAVIVPGWAIHSGVGTSSHGVVWAMAGENLDIGDMDFVPTSQLR</sequence>
<dbReference type="Proteomes" id="UP000305539">
    <property type="component" value="Unassembled WGS sequence"/>
</dbReference>
<reference evidence="9 10" key="1">
    <citation type="submission" date="2019-04" db="EMBL/GenBank/DDBJ databases">
        <title>Trinickia sp. 7GSK02, isolated from subtropical forest soil.</title>
        <authorList>
            <person name="Gao Z.-H."/>
            <person name="Qiu L.-H."/>
        </authorList>
    </citation>
    <scope>NUCLEOTIDE SEQUENCE [LARGE SCALE GENOMIC DNA]</scope>
    <source>
        <strain evidence="9 10">7GSK02</strain>
    </source>
</reference>
<dbReference type="GO" id="GO:0042840">
    <property type="term" value="P:D-glucuronate catabolic process"/>
    <property type="evidence" value="ECO:0007669"/>
    <property type="project" value="TreeGrafter"/>
</dbReference>
<dbReference type="Gene3D" id="2.60.120.10">
    <property type="entry name" value="Jelly Rolls"/>
    <property type="match status" value="1"/>
</dbReference>
<comment type="caution">
    <text evidence="9">The sequence shown here is derived from an EMBL/GenBank/DDBJ whole genome shotgun (WGS) entry which is preliminary data.</text>
</comment>
<dbReference type="InterPro" id="IPR014710">
    <property type="entry name" value="RmlC-like_jellyroll"/>
</dbReference>
<evidence type="ECO:0000313" key="9">
    <source>
        <dbReference type="EMBL" id="TKC88302.1"/>
    </source>
</evidence>
<evidence type="ECO:0000256" key="2">
    <source>
        <dbReference type="ARBA" id="ARBA00001947"/>
    </source>
</evidence>
<comment type="catalytic activity">
    <reaction evidence="1">
        <text>5-dehydro-4-deoxy-D-glucuronate = 3-deoxy-D-glycero-2,5-hexodiulosonate</text>
        <dbReference type="Rhea" id="RHEA:23896"/>
        <dbReference type="ChEBI" id="CHEBI:17117"/>
        <dbReference type="ChEBI" id="CHEBI:29071"/>
        <dbReference type="EC" id="5.3.1.17"/>
    </reaction>
</comment>
<dbReference type="Pfam" id="PF04962">
    <property type="entry name" value="KduI"/>
    <property type="match status" value="1"/>
</dbReference>
<gene>
    <name evidence="9" type="primary">kduI</name>
    <name evidence="9" type="ORF">FAZ69_14220</name>
</gene>
<evidence type="ECO:0000256" key="5">
    <source>
        <dbReference type="ARBA" id="ARBA00012547"/>
    </source>
</evidence>
<evidence type="ECO:0000256" key="8">
    <source>
        <dbReference type="ARBA" id="ARBA00023235"/>
    </source>
</evidence>
<dbReference type="GO" id="GO:0045490">
    <property type="term" value="P:pectin catabolic process"/>
    <property type="evidence" value="ECO:0007669"/>
    <property type="project" value="UniProtKB-UniPathway"/>
</dbReference>
<dbReference type="InterPro" id="IPR011051">
    <property type="entry name" value="RmlC_Cupin_sf"/>
</dbReference>
<dbReference type="OrthoDB" id="9770644at2"/>
<dbReference type="GO" id="GO:0046872">
    <property type="term" value="F:metal ion binding"/>
    <property type="evidence" value="ECO:0007669"/>
    <property type="project" value="UniProtKB-KW"/>
</dbReference>
<organism evidence="9 10">
    <name type="scientific">Trinickia terrae</name>
    <dbReference type="NCBI Taxonomy" id="2571161"/>
    <lineage>
        <taxon>Bacteria</taxon>
        <taxon>Pseudomonadati</taxon>
        <taxon>Pseudomonadota</taxon>
        <taxon>Betaproteobacteria</taxon>
        <taxon>Burkholderiales</taxon>
        <taxon>Burkholderiaceae</taxon>
        <taxon>Trinickia</taxon>
    </lineage>
</organism>
<dbReference type="GO" id="GO:0008697">
    <property type="term" value="F:4-deoxy-L-threo-5-hexosulose-uronate ketol-isomerase activity"/>
    <property type="evidence" value="ECO:0007669"/>
    <property type="project" value="UniProtKB-EC"/>
</dbReference>
<dbReference type="NCBIfam" id="NF002091">
    <property type="entry name" value="PRK00924.1"/>
    <property type="match status" value="1"/>
</dbReference>
<dbReference type="EMBL" id="SWJE01000007">
    <property type="protein sequence ID" value="TKC88302.1"/>
    <property type="molecule type" value="Genomic_DNA"/>
</dbReference>
<dbReference type="UniPathway" id="UPA00545">
    <property type="reaction ID" value="UER00826"/>
</dbReference>
<evidence type="ECO:0000256" key="6">
    <source>
        <dbReference type="ARBA" id="ARBA00022723"/>
    </source>
</evidence>
<evidence type="ECO:0000256" key="1">
    <source>
        <dbReference type="ARBA" id="ARBA00000552"/>
    </source>
</evidence>
<dbReference type="InterPro" id="IPR027449">
    <property type="entry name" value="KduI_N"/>
</dbReference>
<evidence type="ECO:0000256" key="3">
    <source>
        <dbReference type="ARBA" id="ARBA00005148"/>
    </source>
</evidence>
<keyword evidence="6" id="KW-0479">Metal-binding</keyword>
<keyword evidence="10" id="KW-1185">Reference proteome</keyword>
<dbReference type="PANTHER" id="PTHR38461:SF1">
    <property type="entry name" value="4-DEOXY-L-THREO-5-HEXOSULOSE-URONATE KETOL-ISOMERASE"/>
    <property type="match status" value="1"/>
</dbReference>
<comment type="cofactor">
    <cofactor evidence="2">
        <name>Zn(2+)</name>
        <dbReference type="ChEBI" id="CHEBI:29105"/>
    </cofactor>
</comment>
<dbReference type="CDD" id="cd20491">
    <property type="entry name" value="cupin_KduI_C"/>
    <property type="match status" value="1"/>
</dbReference>
<dbReference type="PANTHER" id="PTHR38461">
    <property type="entry name" value="4-DEOXY-L-THREO-5-HEXOSULOSE-URONATE KETOL-ISOMERASE"/>
    <property type="match status" value="1"/>
</dbReference>
<comment type="similarity">
    <text evidence="4">Belongs to the KduI family.</text>
</comment>
<name>A0A4U1I4V6_9BURK</name>
<dbReference type="Gene3D" id="2.60.120.520">
    <property type="entry name" value="pectin degrading enzyme 5-keto 4- deoxyuronate isomerase, domain 1"/>
    <property type="match status" value="1"/>
</dbReference>
<dbReference type="EC" id="5.3.1.17" evidence="5"/>
<proteinExistence type="inferred from homology"/>
<dbReference type="RefSeq" id="WP_136895525.1">
    <property type="nucleotide sequence ID" value="NZ_SWJE01000007.1"/>
</dbReference>
<keyword evidence="8 9" id="KW-0413">Isomerase</keyword>
<dbReference type="AlphaFoldDB" id="A0A4U1I4V6"/>
<comment type="pathway">
    <text evidence="3">Glycan metabolism; pectin degradation; 2-dehydro-3-deoxy-D-gluconate from pectin: step 4/5.</text>
</comment>
<dbReference type="GO" id="GO:0019698">
    <property type="term" value="P:D-galacturonate catabolic process"/>
    <property type="evidence" value="ECO:0007669"/>
    <property type="project" value="TreeGrafter"/>
</dbReference>
<evidence type="ECO:0000256" key="4">
    <source>
        <dbReference type="ARBA" id="ARBA00008086"/>
    </source>
</evidence>
<evidence type="ECO:0000256" key="7">
    <source>
        <dbReference type="ARBA" id="ARBA00022833"/>
    </source>
</evidence>
<dbReference type="CDD" id="cd20294">
    <property type="entry name" value="cupin_KduI_N"/>
    <property type="match status" value="1"/>
</dbReference>
<dbReference type="SUPFAM" id="SSF51182">
    <property type="entry name" value="RmlC-like cupins"/>
    <property type="match status" value="1"/>
</dbReference>
<accession>A0A4U1I4V6</accession>